<evidence type="ECO:0000313" key="9">
    <source>
        <dbReference type="EMBL" id="AGH55846.1"/>
    </source>
</evidence>
<dbReference type="Gene3D" id="1.10.472.10">
    <property type="entry name" value="Cyclin-like"/>
    <property type="match status" value="2"/>
</dbReference>
<dbReference type="GO" id="GO:0051301">
    <property type="term" value="P:cell division"/>
    <property type="evidence" value="ECO:0007669"/>
    <property type="project" value="UniProtKB-KW"/>
</dbReference>
<dbReference type="SMART" id="SM01332">
    <property type="entry name" value="Cyclin_C"/>
    <property type="match status" value="1"/>
</dbReference>
<sequence>ENGAQPLEAAKRKRGRPPKNSIPVEAPVTSTVNTIQKLITSKSKQANLQKSKVTENQNQILQAKKVDIKKEEIVHEAKKNEEKIDEEHQTPLPKLTWTNANELWRVMRLKDTKFKHDHLYLKKHTGIEPQMRAILLDWLIEISYAYRLHRETLHLALEYMDRFLTESKQEMRVDRLQLIGMTSLFLASKVEEIYPPKLKELASHMENYSNNNEEAISQFELFMLKTLNWEISPVTSNTCYMKSVTLLDLCLFDMESMMFNYSVLAASAMYHMLCKTSNYVYSSNQLVCNLVHLCSGYNISELDSCIKWMAPYAEVCKEVLGEDKMTTIKQFSSIESDDSHNIQLYYQNLELLVSVFFSILFYLIKEDANVHHFFILPKFRVELTQF</sequence>
<name>M4SIZ6_9BILA</name>
<dbReference type="Pfam" id="PF02984">
    <property type="entry name" value="Cyclin_C"/>
    <property type="match status" value="1"/>
</dbReference>
<organism evidence="9">
    <name type="scientific">Brachionus calyciflorus</name>
    <dbReference type="NCBI Taxonomy" id="104777"/>
    <lineage>
        <taxon>Eukaryota</taxon>
        <taxon>Metazoa</taxon>
        <taxon>Spiralia</taxon>
        <taxon>Gnathifera</taxon>
        <taxon>Rotifera</taxon>
        <taxon>Eurotatoria</taxon>
        <taxon>Monogononta</taxon>
        <taxon>Pseudotrocha</taxon>
        <taxon>Ploima</taxon>
        <taxon>Brachionidae</taxon>
        <taxon>Brachionus</taxon>
    </lineage>
</organism>
<evidence type="ECO:0000256" key="4">
    <source>
        <dbReference type="ARBA" id="ARBA00023306"/>
    </source>
</evidence>
<keyword evidence="4" id="KW-0131">Cell cycle</keyword>
<gene>
    <name evidence="9" type="primary">CYCE1</name>
</gene>
<protein>
    <submittedName>
        <fullName evidence="9">Cyclin E1</fullName>
    </submittedName>
</protein>
<dbReference type="PANTHER" id="PTHR10177">
    <property type="entry name" value="CYCLINS"/>
    <property type="match status" value="1"/>
</dbReference>
<keyword evidence="3 5" id="KW-0195">Cyclin</keyword>
<reference evidence="9" key="1">
    <citation type="journal article" date="2013" name="J. Hered.">
        <title>Inventory and phylogenetic analysis of meiotic genes in monogonont rotifers.</title>
        <authorList>
            <person name="Hanson S.J."/>
            <person name="Schurko A.M."/>
            <person name="Hecox-Lea B."/>
            <person name="Mark Welch D.B."/>
            <person name="Stelzer C.P."/>
            <person name="Logsdon J.M.Jr."/>
        </authorList>
    </citation>
    <scope>NUCLEOTIDE SEQUENCE</scope>
</reference>
<comment type="similarity">
    <text evidence="5">Belongs to the cyclin family.</text>
</comment>
<feature type="domain" description="Cyclin-like" evidence="7">
    <location>
        <begin position="137"/>
        <end position="225"/>
    </location>
</feature>
<dbReference type="InterPro" id="IPR048258">
    <property type="entry name" value="Cyclins_cyclin-box"/>
</dbReference>
<keyword evidence="2" id="KW-0498">Mitosis</keyword>
<feature type="non-terminal residue" evidence="9">
    <location>
        <position position="1"/>
    </location>
</feature>
<dbReference type="InterPro" id="IPR004367">
    <property type="entry name" value="Cyclin_C-dom"/>
</dbReference>
<evidence type="ECO:0000256" key="5">
    <source>
        <dbReference type="RuleBase" id="RU000383"/>
    </source>
</evidence>
<keyword evidence="1" id="KW-0132">Cell division</keyword>
<proteinExistence type="inferred from homology"/>
<dbReference type="PROSITE" id="PS00292">
    <property type="entry name" value="CYCLINS"/>
    <property type="match status" value="1"/>
</dbReference>
<dbReference type="SMART" id="SM00385">
    <property type="entry name" value="CYCLIN"/>
    <property type="match status" value="1"/>
</dbReference>
<feature type="domain" description="Cyclin C-terminal" evidence="8">
    <location>
        <begin position="213"/>
        <end position="348"/>
    </location>
</feature>
<dbReference type="SUPFAM" id="SSF47954">
    <property type="entry name" value="Cyclin-like"/>
    <property type="match status" value="2"/>
</dbReference>
<evidence type="ECO:0000259" key="7">
    <source>
        <dbReference type="SMART" id="SM00385"/>
    </source>
</evidence>
<evidence type="ECO:0000256" key="6">
    <source>
        <dbReference type="SAM" id="MobiDB-lite"/>
    </source>
</evidence>
<dbReference type="AlphaFoldDB" id="M4SIZ6"/>
<dbReference type="InterPro" id="IPR013763">
    <property type="entry name" value="Cyclin-like_dom"/>
</dbReference>
<evidence type="ECO:0000256" key="2">
    <source>
        <dbReference type="ARBA" id="ARBA00022776"/>
    </source>
</evidence>
<feature type="region of interest" description="Disordered" evidence="6">
    <location>
        <begin position="1"/>
        <end position="28"/>
    </location>
</feature>
<evidence type="ECO:0000256" key="3">
    <source>
        <dbReference type="ARBA" id="ARBA00023127"/>
    </source>
</evidence>
<dbReference type="InterPro" id="IPR006671">
    <property type="entry name" value="Cyclin_N"/>
</dbReference>
<evidence type="ECO:0000259" key="8">
    <source>
        <dbReference type="SMART" id="SM01332"/>
    </source>
</evidence>
<dbReference type="FunFam" id="1.10.472.10:FF:000001">
    <property type="entry name" value="G2/mitotic-specific cyclin"/>
    <property type="match status" value="1"/>
</dbReference>
<dbReference type="InterPro" id="IPR039361">
    <property type="entry name" value="Cyclin"/>
</dbReference>
<dbReference type="InterPro" id="IPR036915">
    <property type="entry name" value="Cyclin-like_sf"/>
</dbReference>
<accession>M4SIZ6</accession>
<evidence type="ECO:0000256" key="1">
    <source>
        <dbReference type="ARBA" id="ARBA00022618"/>
    </source>
</evidence>
<dbReference type="Pfam" id="PF00134">
    <property type="entry name" value="Cyclin_N"/>
    <property type="match status" value="1"/>
</dbReference>
<dbReference type="EMBL" id="JX156187">
    <property type="protein sequence ID" value="AGH55846.1"/>
    <property type="molecule type" value="Genomic_DNA"/>
</dbReference>